<feature type="transmembrane region" description="Helical" evidence="2">
    <location>
        <begin position="55"/>
        <end position="74"/>
    </location>
</feature>
<gene>
    <name evidence="4" type="ORF">GCM10011322_45590</name>
</gene>
<dbReference type="AlphaFoldDB" id="A0A917V9Q5"/>
<keyword evidence="2" id="KW-0812">Transmembrane</keyword>
<accession>A0A917V9Q5</accession>
<evidence type="ECO:0000256" key="1">
    <source>
        <dbReference type="SAM" id="MobiDB-lite"/>
    </source>
</evidence>
<sequence>MSPDPMSQDGASPESASPRRPAWPVGAVLFALALALAMAGYAADVASKSRGIADTILIVPAAAIGIVALLAAIAEDVAAARRTTLDDAKVREEARQTRASLAFMALLVAYVAAIPHAGFDAATFVFLAASLALQGERRPLVLIGFAALVTAPVVWIFVALLSVRLPTLLF</sequence>
<reference evidence="4 5" key="1">
    <citation type="journal article" date="2014" name="Int. J. Syst. Evol. Microbiol.">
        <title>Complete genome sequence of Corynebacterium casei LMG S-19264T (=DSM 44701T), isolated from a smear-ripened cheese.</title>
        <authorList>
            <consortium name="US DOE Joint Genome Institute (JGI-PGF)"/>
            <person name="Walter F."/>
            <person name="Albersmeier A."/>
            <person name="Kalinowski J."/>
            <person name="Ruckert C."/>
        </authorList>
    </citation>
    <scope>NUCLEOTIDE SEQUENCE [LARGE SCALE GENOMIC DNA]</scope>
    <source>
        <strain evidence="4 5">CGMCC 1.9161</strain>
    </source>
</reference>
<dbReference type="Pfam" id="PF07331">
    <property type="entry name" value="TctB"/>
    <property type="match status" value="1"/>
</dbReference>
<evidence type="ECO:0000313" key="4">
    <source>
        <dbReference type="EMBL" id="GGK53672.1"/>
    </source>
</evidence>
<feature type="region of interest" description="Disordered" evidence="1">
    <location>
        <begin position="1"/>
        <end position="20"/>
    </location>
</feature>
<evidence type="ECO:0000313" key="5">
    <source>
        <dbReference type="Proteomes" id="UP000600449"/>
    </source>
</evidence>
<evidence type="ECO:0000259" key="3">
    <source>
        <dbReference type="Pfam" id="PF07331"/>
    </source>
</evidence>
<protein>
    <recommendedName>
        <fullName evidence="3">DUF1468 domain-containing protein</fullName>
    </recommendedName>
</protein>
<comment type="caution">
    <text evidence="4">The sequence shown here is derived from an EMBL/GenBank/DDBJ whole genome shotgun (WGS) entry which is preliminary data.</text>
</comment>
<feature type="transmembrane region" description="Helical" evidence="2">
    <location>
        <begin position="101"/>
        <end position="128"/>
    </location>
</feature>
<proteinExistence type="predicted"/>
<dbReference type="InterPro" id="IPR009936">
    <property type="entry name" value="DUF1468"/>
</dbReference>
<feature type="domain" description="DUF1468" evidence="3">
    <location>
        <begin position="25"/>
        <end position="166"/>
    </location>
</feature>
<keyword evidence="5" id="KW-1185">Reference proteome</keyword>
<keyword evidence="2" id="KW-0472">Membrane</keyword>
<dbReference type="Proteomes" id="UP000600449">
    <property type="component" value="Unassembled WGS sequence"/>
</dbReference>
<feature type="transmembrane region" description="Helical" evidence="2">
    <location>
        <begin position="22"/>
        <end position="43"/>
    </location>
</feature>
<dbReference type="EMBL" id="BMMF01000017">
    <property type="protein sequence ID" value="GGK53672.1"/>
    <property type="molecule type" value="Genomic_DNA"/>
</dbReference>
<name>A0A917V9Q5_9HYPH</name>
<feature type="transmembrane region" description="Helical" evidence="2">
    <location>
        <begin position="140"/>
        <end position="163"/>
    </location>
</feature>
<keyword evidence="2" id="KW-1133">Transmembrane helix</keyword>
<evidence type="ECO:0000256" key="2">
    <source>
        <dbReference type="SAM" id="Phobius"/>
    </source>
</evidence>
<organism evidence="4 5">
    <name type="scientific">Salinarimonas ramus</name>
    <dbReference type="NCBI Taxonomy" id="690164"/>
    <lineage>
        <taxon>Bacteria</taxon>
        <taxon>Pseudomonadati</taxon>
        <taxon>Pseudomonadota</taxon>
        <taxon>Alphaproteobacteria</taxon>
        <taxon>Hyphomicrobiales</taxon>
        <taxon>Salinarimonadaceae</taxon>
        <taxon>Salinarimonas</taxon>
    </lineage>
</organism>